<organism evidence="3 4">
    <name type="scientific">Brachionus calyciflorus</name>
    <dbReference type="NCBI Taxonomy" id="104777"/>
    <lineage>
        <taxon>Eukaryota</taxon>
        <taxon>Metazoa</taxon>
        <taxon>Spiralia</taxon>
        <taxon>Gnathifera</taxon>
        <taxon>Rotifera</taxon>
        <taxon>Eurotatoria</taxon>
        <taxon>Monogononta</taxon>
        <taxon>Pseudotrocha</taxon>
        <taxon>Ploima</taxon>
        <taxon>Brachionidae</taxon>
        <taxon>Brachionus</taxon>
    </lineage>
</organism>
<dbReference type="EMBL" id="CAJNOC010000053">
    <property type="protein sequence ID" value="CAF0710210.1"/>
    <property type="molecule type" value="Genomic_DNA"/>
</dbReference>
<comment type="caution">
    <text evidence="3">The sequence shown here is derived from an EMBL/GenBank/DDBJ whole genome shotgun (WGS) entry which is preliminary data.</text>
</comment>
<dbReference type="PROSITE" id="PS51450">
    <property type="entry name" value="LRR"/>
    <property type="match status" value="1"/>
</dbReference>
<dbReference type="PANTHER" id="PTHR45712">
    <property type="entry name" value="AGAP008170-PA"/>
    <property type="match status" value="1"/>
</dbReference>
<dbReference type="Proteomes" id="UP000663879">
    <property type="component" value="Unassembled WGS sequence"/>
</dbReference>
<dbReference type="InterPro" id="IPR026906">
    <property type="entry name" value="LRR_5"/>
</dbReference>
<dbReference type="SMART" id="SM00369">
    <property type="entry name" value="LRR_TYP"/>
    <property type="match status" value="10"/>
</dbReference>
<dbReference type="FunFam" id="3.80.10.10:FF:001164">
    <property type="entry name" value="GH01279p"/>
    <property type="match status" value="1"/>
</dbReference>
<dbReference type="InterPro" id="IPR003591">
    <property type="entry name" value="Leu-rich_rpt_typical-subtyp"/>
</dbReference>
<dbReference type="AlphaFoldDB" id="A0A813LY10"/>
<dbReference type="Pfam" id="PF13855">
    <property type="entry name" value="LRR_8"/>
    <property type="match status" value="2"/>
</dbReference>
<name>A0A813LY10_9BILA</name>
<keyword evidence="2" id="KW-0677">Repeat</keyword>
<evidence type="ECO:0000256" key="1">
    <source>
        <dbReference type="ARBA" id="ARBA00022614"/>
    </source>
</evidence>
<evidence type="ECO:0000313" key="3">
    <source>
        <dbReference type="EMBL" id="CAF0710210.1"/>
    </source>
</evidence>
<evidence type="ECO:0000256" key="2">
    <source>
        <dbReference type="ARBA" id="ARBA00022737"/>
    </source>
</evidence>
<dbReference type="PANTHER" id="PTHR45712:SF22">
    <property type="entry name" value="INSULIN-LIKE GROWTH FACTOR-BINDING PROTEIN COMPLEX ACID LABILE SUBUNIT"/>
    <property type="match status" value="1"/>
</dbReference>
<protein>
    <submittedName>
        <fullName evidence="3">Uncharacterized protein</fullName>
    </submittedName>
</protein>
<dbReference type="OrthoDB" id="1055097at2759"/>
<dbReference type="InterPro" id="IPR050333">
    <property type="entry name" value="SLRP"/>
</dbReference>
<dbReference type="SUPFAM" id="SSF52058">
    <property type="entry name" value="L domain-like"/>
    <property type="match status" value="1"/>
</dbReference>
<dbReference type="Gene3D" id="3.80.10.10">
    <property type="entry name" value="Ribonuclease Inhibitor"/>
    <property type="match status" value="1"/>
</dbReference>
<dbReference type="Pfam" id="PF13306">
    <property type="entry name" value="LRR_5"/>
    <property type="match status" value="1"/>
</dbReference>
<keyword evidence="1" id="KW-0433">Leucine-rich repeat</keyword>
<sequence>MESSLEDMISAILSKKRYYSEEFRRFIDFYQNFSQSDSRKATRQLFDFYTKSISEISLINLKRLILIYLAVTSENDGTSTAKIQNLLLSRLDSLFRDSESFRETLIKFIDVRNFKCHFSTAFTVNVRIKFTRFLIKSISFSNLYSESKLKCVQGVLDSLYDDDKDFKGKIDRKFIKCNFGLMTVDEIKEILKYFDSEKVEKITDSKLYEKRKSRGSFDFTSIRFALEPQPKKIKPNEELPLDVSMDDSNKENSIIIETPEKRLIIDESPIVVEVKPEIVFDSSSSDSGIDLIQPVKNEVNSSEEETTTIIQPQQEDLNQSSQTLNSITDSFKTIEFDQNESQSDDVFSKALNDLHPYSHTFNLTYQNIPKLELKFINNFNSLKNLSINNCQIAQIDFNDLKFLNNLEILNLRNNCLTKIDSGLFDKFPKLSQIDLRDNKIQNLSTNIFKQCRKLKIVNLSNNLVSNLDASLFHMTTNLEEIDFSSNLIQNLNSKLLKNCSNLKKINFSKNQLDSLDENLFESNRNLSEIYFFSNKLKSLPKGLFRNLIFLKIINFSFNSIDFLSSDLFSNSTKLRIVQFSNNLLRYLTSDIFKISTELYLINLCQNQIESLPYDLFSNCRKLTRIYLTKNRIRTVDMRLFSGLTKLEEVNFSKNYPSCVLDRNFLKTIAPNLKFVS</sequence>
<accession>A0A813LY10</accession>
<reference evidence="3" key="1">
    <citation type="submission" date="2021-02" db="EMBL/GenBank/DDBJ databases">
        <authorList>
            <person name="Nowell W R."/>
        </authorList>
    </citation>
    <scope>NUCLEOTIDE SEQUENCE</scope>
    <source>
        <strain evidence="3">Ploen Becks lab</strain>
    </source>
</reference>
<dbReference type="InterPro" id="IPR001611">
    <property type="entry name" value="Leu-rich_rpt"/>
</dbReference>
<keyword evidence="4" id="KW-1185">Reference proteome</keyword>
<gene>
    <name evidence="3" type="ORF">OXX778_LOCUS923</name>
</gene>
<dbReference type="InterPro" id="IPR032675">
    <property type="entry name" value="LRR_dom_sf"/>
</dbReference>
<proteinExistence type="predicted"/>
<evidence type="ECO:0000313" key="4">
    <source>
        <dbReference type="Proteomes" id="UP000663879"/>
    </source>
</evidence>